<feature type="region of interest" description="Disordered" evidence="1">
    <location>
        <begin position="183"/>
        <end position="224"/>
    </location>
</feature>
<dbReference type="InterPro" id="IPR047681">
    <property type="entry name" value="PPA1309-like"/>
</dbReference>
<feature type="compositionally biased region" description="Low complexity" evidence="1">
    <location>
        <begin position="205"/>
        <end position="218"/>
    </location>
</feature>
<evidence type="ECO:0000256" key="1">
    <source>
        <dbReference type="SAM" id="MobiDB-lite"/>
    </source>
</evidence>
<dbReference type="Proteomes" id="UP000435304">
    <property type="component" value="Unassembled WGS sequence"/>
</dbReference>
<comment type="caution">
    <text evidence="2">The sequence shown here is derived from an EMBL/GenBank/DDBJ whole genome shotgun (WGS) entry which is preliminary data.</text>
</comment>
<reference evidence="2 3" key="1">
    <citation type="submission" date="2019-12" db="EMBL/GenBank/DDBJ databases">
        <title>Auraticoccus cholistani sp. nov., an actinomycete isolated from soil of Cholistan desert.</title>
        <authorList>
            <person name="Cheema M.T."/>
        </authorList>
    </citation>
    <scope>NUCLEOTIDE SEQUENCE [LARGE SCALE GENOMIC DNA]</scope>
    <source>
        <strain evidence="2 3">F435</strain>
    </source>
</reference>
<keyword evidence="3" id="KW-1185">Reference proteome</keyword>
<dbReference type="EMBL" id="WPCU01000005">
    <property type="protein sequence ID" value="MVA76122.1"/>
    <property type="molecule type" value="Genomic_DNA"/>
</dbReference>
<organism evidence="2 3">
    <name type="scientific">Auraticoccus cholistanensis</name>
    <dbReference type="NCBI Taxonomy" id="2656650"/>
    <lineage>
        <taxon>Bacteria</taxon>
        <taxon>Bacillati</taxon>
        <taxon>Actinomycetota</taxon>
        <taxon>Actinomycetes</taxon>
        <taxon>Propionibacteriales</taxon>
        <taxon>Propionibacteriaceae</taxon>
        <taxon>Auraticoccus</taxon>
    </lineage>
</organism>
<name>A0A6A9UWV2_9ACTN</name>
<sequence length="224" mass="23228">MAHPTAEDTDEVAAGLLAALVELERHVGELGFDQPPRLFALVRTDDLLAAEPELAGRLGLRSSRDGGPAEGLTAVEQDTFTAGEDLVAALSGIEWPAAVHGCAVACERSFLPAGVEVDLPEDEREAASVVATHPQRQDVRVVVGVLRTGHSHGVARLLQHPEELLGGADLVPGLAQVLAYTLLPDDPGPHGPADHSTGAPVTAEAPRQPGARPGQAAAQEEHPA</sequence>
<protein>
    <submittedName>
        <fullName evidence="2">Uncharacterized protein</fullName>
    </submittedName>
</protein>
<dbReference type="AlphaFoldDB" id="A0A6A9UWV2"/>
<dbReference type="RefSeq" id="WP_156609553.1">
    <property type="nucleotide sequence ID" value="NZ_WPCU01000005.1"/>
</dbReference>
<gene>
    <name evidence="2" type="ORF">GC722_08815</name>
</gene>
<dbReference type="NCBIfam" id="NF040618">
    <property type="entry name" value="PPA1309_fam"/>
    <property type="match status" value="1"/>
</dbReference>
<evidence type="ECO:0000313" key="3">
    <source>
        <dbReference type="Proteomes" id="UP000435304"/>
    </source>
</evidence>
<accession>A0A6A9UWV2</accession>
<evidence type="ECO:0000313" key="2">
    <source>
        <dbReference type="EMBL" id="MVA76122.1"/>
    </source>
</evidence>
<proteinExistence type="predicted"/>